<dbReference type="InterPro" id="IPR051531">
    <property type="entry name" value="N-acetyltransferase"/>
</dbReference>
<evidence type="ECO:0000259" key="1">
    <source>
        <dbReference type="PROSITE" id="PS51186"/>
    </source>
</evidence>
<dbReference type="PROSITE" id="PS51186">
    <property type="entry name" value="GNAT"/>
    <property type="match status" value="1"/>
</dbReference>
<reference evidence="2 3" key="1">
    <citation type="submission" date="2018-05" db="EMBL/GenBank/DDBJ databases">
        <title>Genomic Encyclopedia of Type Strains, Phase IV (KMG-IV): sequencing the most valuable type-strain genomes for metagenomic binning, comparative biology and taxonomic classification.</title>
        <authorList>
            <person name="Goeker M."/>
        </authorList>
    </citation>
    <scope>NUCLEOTIDE SEQUENCE [LARGE SCALE GENOMIC DNA]</scope>
    <source>
        <strain evidence="2 3">DSM 19792</strain>
    </source>
</reference>
<dbReference type="InterPro" id="IPR016181">
    <property type="entry name" value="Acyl_CoA_acyltransferase"/>
</dbReference>
<dbReference type="AlphaFoldDB" id="A0A318IWX2"/>
<keyword evidence="3" id="KW-1185">Reference proteome</keyword>
<dbReference type="OrthoDB" id="9801656at2"/>
<name>A0A318IWX2_9BURK</name>
<dbReference type="Proteomes" id="UP000247792">
    <property type="component" value="Unassembled WGS sequence"/>
</dbReference>
<dbReference type="Gene3D" id="3.40.630.30">
    <property type="match status" value="1"/>
</dbReference>
<dbReference type="RefSeq" id="WP_110257461.1">
    <property type="nucleotide sequence ID" value="NZ_QJKB01000010.1"/>
</dbReference>
<gene>
    <name evidence="2" type="ORF">DFR42_110181</name>
</gene>
<proteinExistence type="predicted"/>
<evidence type="ECO:0000313" key="3">
    <source>
        <dbReference type="Proteomes" id="UP000247792"/>
    </source>
</evidence>
<dbReference type="PANTHER" id="PTHR43792:SF13">
    <property type="entry name" value="ACETYLTRANSFERASE"/>
    <property type="match status" value="1"/>
</dbReference>
<sequence>MHIQTKNLLLRDFSIQDLPLYTALRSHPDFQTYYDDDDITPEKSAFLLQLFIQQSQESPRQKFQLAICDKDGVVMGSCGIRLEAEGQASIGFELGVPWQRKGRAKEAAQAMLEFAFCDLRVDRVYAETLAENLGASRLCQSLGMRRVEVGIGIATRYFKGKNWQAAVFEIYAQDFITLTKDCQEHAG</sequence>
<accession>A0A318IWX2</accession>
<comment type="caution">
    <text evidence="2">The sequence shown here is derived from an EMBL/GenBank/DDBJ whole genome shotgun (WGS) entry which is preliminary data.</text>
</comment>
<dbReference type="EMBL" id="QJKB01000010">
    <property type="protein sequence ID" value="PXX39815.1"/>
    <property type="molecule type" value="Genomic_DNA"/>
</dbReference>
<feature type="domain" description="N-acetyltransferase" evidence="1">
    <location>
        <begin position="8"/>
        <end position="173"/>
    </location>
</feature>
<protein>
    <submittedName>
        <fullName evidence="2">RimJ/RimL family protein N-acetyltransferase</fullName>
    </submittedName>
</protein>
<evidence type="ECO:0000313" key="2">
    <source>
        <dbReference type="EMBL" id="PXX39815.1"/>
    </source>
</evidence>
<keyword evidence="2" id="KW-0808">Transferase</keyword>
<dbReference type="SUPFAM" id="SSF55729">
    <property type="entry name" value="Acyl-CoA N-acyltransferases (Nat)"/>
    <property type="match status" value="1"/>
</dbReference>
<dbReference type="Pfam" id="PF13302">
    <property type="entry name" value="Acetyltransf_3"/>
    <property type="match status" value="1"/>
</dbReference>
<dbReference type="GO" id="GO:0016747">
    <property type="term" value="F:acyltransferase activity, transferring groups other than amino-acyl groups"/>
    <property type="evidence" value="ECO:0007669"/>
    <property type="project" value="InterPro"/>
</dbReference>
<dbReference type="InterPro" id="IPR000182">
    <property type="entry name" value="GNAT_dom"/>
</dbReference>
<organism evidence="2 3">
    <name type="scientific">Undibacterium pigrum</name>
    <dbReference type="NCBI Taxonomy" id="401470"/>
    <lineage>
        <taxon>Bacteria</taxon>
        <taxon>Pseudomonadati</taxon>
        <taxon>Pseudomonadota</taxon>
        <taxon>Betaproteobacteria</taxon>
        <taxon>Burkholderiales</taxon>
        <taxon>Oxalobacteraceae</taxon>
        <taxon>Undibacterium</taxon>
    </lineage>
</organism>
<dbReference type="PANTHER" id="PTHR43792">
    <property type="entry name" value="GNAT FAMILY, PUTATIVE (AFU_ORTHOLOGUE AFUA_3G00765)-RELATED-RELATED"/>
    <property type="match status" value="1"/>
</dbReference>